<keyword evidence="2" id="KW-1185">Reference proteome</keyword>
<gene>
    <name evidence="1" type="ORF">WA026_021644</name>
</gene>
<evidence type="ECO:0000313" key="2">
    <source>
        <dbReference type="Proteomes" id="UP001431783"/>
    </source>
</evidence>
<name>A0AAW1U5U1_9CUCU</name>
<sequence>MPRNVYLTPYLEDTAKYTFSRIINIIRKRIQPTINILTIWMDRWRIEIDSGQSEAILLKSLSKRLPILRVLTNGDTTDNLEALDEENIQFCVLNGFCELTPIADSKYFLGLAVKMNYFQADSFCSPLMEIITKENIEHIYEYVKDSCELSTLVKMWIILDNYMQKKTKEFSSCCTVSI</sequence>
<proteinExistence type="predicted"/>
<reference evidence="1 2" key="1">
    <citation type="submission" date="2023-03" db="EMBL/GenBank/DDBJ databases">
        <title>Genome insight into feeding habits of ladybird beetles.</title>
        <authorList>
            <person name="Li H.-S."/>
            <person name="Huang Y.-H."/>
            <person name="Pang H."/>
        </authorList>
    </citation>
    <scope>NUCLEOTIDE SEQUENCE [LARGE SCALE GENOMIC DNA]</scope>
    <source>
        <strain evidence="1">SYSU_2023b</strain>
        <tissue evidence="1">Whole body</tissue>
    </source>
</reference>
<protein>
    <submittedName>
        <fullName evidence="1">Uncharacterized protein</fullName>
    </submittedName>
</protein>
<dbReference type="EMBL" id="JARQZJ010000047">
    <property type="protein sequence ID" value="KAK9878344.1"/>
    <property type="molecule type" value="Genomic_DNA"/>
</dbReference>
<comment type="caution">
    <text evidence="1">The sequence shown here is derived from an EMBL/GenBank/DDBJ whole genome shotgun (WGS) entry which is preliminary data.</text>
</comment>
<accession>A0AAW1U5U1</accession>
<dbReference type="AlphaFoldDB" id="A0AAW1U5U1"/>
<dbReference type="Proteomes" id="UP001431783">
    <property type="component" value="Unassembled WGS sequence"/>
</dbReference>
<organism evidence="1 2">
    <name type="scientific">Henosepilachna vigintioctopunctata</name>
    <dbReference type="NCBI Taxonomy" id="420089"/>
    <lineage>
        <taxon>Eukaryota</taxon>
        <taxon>Metazoa</taxon>
        <taxon>Ecdysozoa</taxon>
        <taxon>Arthropoda</taxon>
        <taxon>Hexapoda</taxon>
        <taxon>Insecta</taxon>
        <taxon>Pterygota</taxon>
        <taxon>Neoptera</taxon>
        <taxon>Endopterygota</taxon>
        <taxon>Coleoptera</taxon>
        <taxon>Polyphaga</taxon>
        <taxon>Cucujiformia</taxon>
        <taxon>Coccinelloidea</taxon>
        <taxon>Coccinellidae</taxon>
        <taxon>Epilachninae</taxon>
        <taxon>Epilachnini</taxon>
        <taxon>Henosepilachna</taxon>
    </lineage>
</organism>
<evidence type="ECO:0000313" key="1">
    <source>
        <dbReference type="EMBL" id="KAK9878344.1"/>
    </source>
</evidence>